<keyword evidence="2" id="KW-1185">Reference proteome</keyword>
<dbReference type="OrthoDB" id="2247630at2"/>
<evidence type="ECO:0000313" key="1">
    <source>
        <dbReference type="EMBL" id="SFN47762.1"/>
    </source>
</evidence>
<dbReference type="Pfam" id="PF13715">
    <property type="entry name" value="CarbopepD_reg_2"/>
    <property type="match status" value="1"/>
</dbReference>
<proteinExistence type="predicted"/>
<name>A0A1I4ZBU3_9FLAO</name>
<evidence type="ECO:0000313" key="2">
    <source>
        <dbReference type="Proteomes" id="UP000199149"/>
    </source>
</evidence>
<dbReference type="AlphaFoldDB" id="A0A1I4ZBU3"/>
<reference evidence="2" key="1">
    <citation type="submission" date="2016-10" db="EMBL/GenBank/DDBJ databases">
        <authorList>
            <person name="Varghese N."/>
            <person name="Submissions S."/>
        </authorList>
    </citation>
    <scope>NUCLEOTIDE SEQUENCE [LARGE SCALE GENOMIC DNA]</scope>
    <source>
        <strain evidence="2">XJ109</strain>
    </source>
</reference>
<dbReference type="SUPFAM" id="SSF49464">
    <property type="entry name" value="Carboxypeptidase regulatory domain-like"/>
    <property type="match status" value="1"/>
</dbReference>
<gene>
    <name evidence="1" type="ORF">SAMN05421738_11314</name>
</gene>
<sequence>MSKYLQIIIVMIGSFINAQIIIEGSVKDENNLAIPYCSLGIKNSETGAISDENGQYKIIIPDNITSNEIVFEASGYDEKIISIADLKKNSAIILTEKSVDLNEVVVKTEKMKDKTIGQKNRPMLTFSKMFDENLPTIEQGHILKIYPNTKINAYNFYIIPSSKFEEITLKLNIYSVKNGLPDQSLLDENIIYTTSSTTWQKIDLSDYKLRIKNTDKIAITIQLIGYKKLENEAFVFGVSAKKSTSKDLLFRYQSQGNWENSPGVFISNLDISYNKDKVEDLDENMD</sequence>
<dbReference type="RefSeq" id="WP_092909014.1">
    <property type="nucleotide sequence ID" value="NZ_FOUZ01000013.1"/>
</dbReference>
<dbReference type="Proteomes" id="UP000199149">
    <property type="component" value="Unassembled WGS sequence"/>
</dbReference>
<protein>
    <submittedName>
        <fullName evidence="1">CarboxypepD_reg-like domain-containing protein</fullName>
    </submittedName>
</protein>
<dbReference type="STRING" id="684065.SAMN05421738_11314"/>
<accession>A0A1I4ZBU3</accession>
<dbReference type="InterPro" id="IPR008969">
    <property type="entry name" value="CarboxyPept-like_regulatory"/>
</dbReference>
<organism evidence="1 2">
    <name type="scientific">Algoriella xinjiangensis</name>
    <dbReference type="NCBI Taxonomy" id="684065"/>
    <lineage>
        <taxon>Bacteria</taxon>
        <taxon>Pseudomonadati</taxon>
        <taxon>Bacteroidota</taxon>
        <taxon>Flavobacteriia</taxon>
        <taxon>Flavobacteriales</taxon>
        <taxon>Weeksellaceae</taxon>
        <taxon>Algoriella</taxon>
    </lineage>
</organism>
<dbReference type="EMBL" id="FOUZ01000013">
    <property type="protein sequence ID" value="SFN47762.1"/>
    <property type="molecule type" value="Genomic_DNA"/>
</dbReference>